<dbReference type="PROSITE" id="PS01008">
    <property type="entry name" value="DNAA"/>
    <property type="match status" value="1"/>
</dbReference>
<feature type="binding site" evidence="8">
    <location>
        <position position="179"/>
    </location>
    <ligand>
        <name>ATP</name>
        <dbReference type="ChEBI" id="CHEBI:30616"/>
    </ligand>
</feature>
<evidence type="ECO:0000256" key="7">
    <source>
        <dbReference type="ARBA" id="ARBA00023125"/>
    </source>
</evidence>
<dbReference type="InterPro" id="IPR001957">
    <property type="entry name" value="Chromosome_initiator_DnaA"/>
</dbReference>
<evidence type="ECO:0000256" key="8">
    <source>
        <dbReference type="HAMAP-Rule" id="MF_00377"/>
    </source>
</evidence>
<evidence type="ECO:0000313" key="21">
    <source>
        <dbReference type="EMBL" id="CRI49327.1"/>
    </source>
</evidence>
<dbReference type="EMBL" id="LN847245">
    <property type="protein sequence ID" value="CRI51582.1"/>
    <property type="molecule type" value="Genomic_DNA"/>
</dbReference>
<evidence type="ECO:0000256" key="6">
    <source>
        <dbReference type="ARBA" id="ARBA00023121"/>
    </source>
</evidence>
<evidence type="ECO:0000313" key="24">
    <source>
        <dbReference type="EMBL" id="CRI52894.1"/>
    </source>
</evidence>
<protein>
    <recommendedName>
        <fullName evidence="8 9">Chromosomal replication initiator protein DnaA</fullName>
    </recommendedName>
</protein>
<dbReference type="Gene3D" id="1.10.1750.10">
    <property type="match status" value="1"/>
</dbReference>
<evidence type="ECO:0000256" key="11">
    <source>
        <dbReference type="RuleBase" id="RU004227"/>
    </source>
</evidence>
<evidence type="ECO:0000313" key="22">
    <source>
        <dbReference type="EMBL" id="CRI50457.1"/>
    </source>
</evidence>
<comment type="domain">
    <text evidence="8">Domain I is involved in oligomerization and binding regulators, domain II is flexibile and of varying length in different bacteria, domain III forms the AAA+ region, while domain IV binds dsDNA.</text>
</comment>
<evidence type="ECO:0000256" key="9">
    <source>
        <dbReference type="NCBIfam" id="TIGR00362"/>
    </source>
</evidence>
<dbReference type="SUPFAM" id="SSF52540">
    <property type="entry name" value="P-loop containing nucleoside triphosphate hydrolases"/>
    <property type="match status" value="1"/>
</dbReference>
<dbReference type="EMBL" id="LN847244">
    <property type="protein sequence ID" value="CRI49327.1"/>
    <property type="molecule type" value="Genomic_DNA"/>
</dbReference>
<evidence type="ECO:0000256" key="3">
    <source>
        <dbReference type="ARBA" id="ARBA00022705"/>
    </source>
</evidence>
<feature type="domain" description="Chromosomal replication initiator DnaA C-terminal" evidence="13">
    <location>
        <begin position="376"/>
        <end position="444"/>
    </location>
</feature>
<evidence type="ECO:0000313" key="14">
    <source>
        <dbReference type="EMBL" id="CRI38040.1"/>
    </source>
</evidence>
<dbReference type="GO" id="GO:0005524">
    <property type="term" value="F:ATP binding"/>
    <property type="evidence" value="ECO:0007669"/>
    <property type="project" value="UniProtKB-UniRule"/>
</dbReference>
<dbReference type="SMART" id="SM00382">
    <property type="entry name" value="AAA"/>
    <property type="match status" value="1"/>
</dbReference>
<keyword evidence="7 8" id="KW-0238">DNA-binding</keyword>
<evidence type="ECO:0000313" key="23">
    <source>
        <dbReference type="EMBL" id="CRI51582.1"/>
    </source>
</evidence>
<dbReference type="EMBL" id="LN847008">
    <property type="protein sequence ID" value="CRI41437.1"/>
    <property type="molecule type" value="Genomic_DNA"/>
</dbReference>
<dbReference type="Gene3D" id="3.30.300.180">
    <property type="match status" value="1"/>
</dbReference>
<dbReference type="InterPro" id="IPR018312">
    <property type="entry name" value="Chromosome_initiator_DnaA_CS"/>
</dbReference>
<evidence type="ECO:0000313" key="15">
    <source>
        <dbReference type="EMBL" id="CRI40306.1"/>
    </source>
</evidence>
<gene>
    <name evidence="23" type="primary">dnaA2</name>
    <name evidence="8" type="synonym">dnaA</name>
    <name evidence="14" type="ORF">BN1224_CV15_B_03630</name>
    <name evidence="17" type="ORF">BN1224_DC9_BS_00220</name>
    <name evidence="16" type="ORF">BN1224_GiD_A_04380</name>
    <name evidence="18" type="ORF">BN1224_H12_DY_00100</name>
    <name evidence="19" type="ORF">BN1224_MUL2216_E_01640</name>
    <name evidence="20" type="ORF">BN1224_Panola_F_00960</name>
    <name evidence="22" type="ORF">BN1224_PB1_B_04260</name>
    <name evidence="21" type="ORF">BN1224_U1271_C_02670</name>
    <name evidence="23" type="ORF">BN1224_UZG1_A_04370</name>
    <name evidence="24" type="ORF">BN1224_Wien2_G_00610</name>
    <name evidence="25" type="ORF">BN1224_YK41_BN_00630</name>
    <name evidence="15" type="ORF">CWL029c_C_02660</name>
</gene>
<dbReference type="GO" id="GO:0005737">
    <property type="term" value="C:cytoplasm"/>
    <property type="evidence" value="ECO:0007669"/>
    <property type="project" value="UniProtKB-SubCell"/>
</dbReference>
<dbReference type="EMBL" id="LN847003">
    <property type="protein sequence ID" value="CRI40306.1"/>
    <property type="molecule type" value="Genomic_DNA"/>
</dbReference>
<dbReference type="SUPFAM" id="SSF48295">
    <property type="entry name" value="TrpR-like"/>
    <property type="match status" value="1"/>
</dbReference>
<feature type="binding site" evidence="8">
    <location>
        <position position="176"/>
    </location>
    <ligand>
        <name>ATP</name>
        <dbReference type="ChEBI" id="CHEBI:30616"/>
    </ligand>
</feature>
<dbReference type="Gene3D" id="1.10.8.60">
    <property type="match status" value="1"/>
</dbReference>
<dbReference type="InterPro" id="IPR013159">
    <property type="entry name" value="DnaA_C"/>
</dbReference>
<evidence type="ECO:0000256" key="10">
    <source>
        <dbReference type="RuleBase" id="RU000577"/>
    </source>
</evidence>
<dbReference type="InterPro" id="IPR038454">
    <property type="entry name" value="DnaA_N_sf"/>
</dbReference>
<dbReference type="FunFam" id="1.10.8.60:FF:000003">
    <property type="entry name" value="Chromosomal replication initiator protein DnaA"/>
    <property type="match status" value="1"/>
</dbReference>
<evidence type="ECO:0000259" key="13">
    <source>
        <dbReference type="SMART" id="SM00760"/>
    </source>
</evidence>
<dbReference type="PANTHER" id="PTHR30050">
    <property type="entry name" value="CHROMOSOMAL REPLICATION INITIATOR PROTEIN DNAA"/>
    <property type="match status" value="1"/>
</dbReference>
<evidence type="ECO:0000256" key="2">
    <source>
        <dbReference type="ARBA" id="ARBA00022490"/>
    </source>
</evidence>
<evidence type="ECO:0000256" key="4">
    <source>
        <dbReference type="ARBA" id="ARBA00022741"/>
    </source>
</evidence>
<dbReference type="CDD" id="cd00009">
    <property type="entry name" value="AAA"/>
    <property type="match status" value="1"/>
</dbReference>
<dbReference type="GO" id="GO:0008289">
    <property type="term" value="F:lipid binding"/>
    <property type="evidence" value="ECO:0007669"/>
    <property type="project" value="UniProtKB-KW"/>
</dbReference>
<dbReference type="EMBL" id="LN847049">
    <property type="protein sequence ID" value="CRI42539.1"/>
    <property type="molecule type" value="Genomic_DNA"/>
</dbReference>
<dbReference type="PANTHER" id="PTHR30050:SF2">
    <property type="entry name" value="CHROMOSOMAL REPLICATION INITIATOR PROTEIN DNAA"/>
    <property type="match status" value="1"/>
</dbReference>
<comment type="subcellular location">
    <subcellularLocation>
        <location evidence="8">Cytoplasm</location>
    </subcellularLocation>
</comment>
<dbReference type="InterPro" id="IPR013317">
    <property type="entry name" value="DnaA_dom"/>
</dbReference>
<evidence type="ECO:0000313" key="16">
    <source>
        <dbReference type="EMBL" id="CRI41437.1"/>
    </source>
</evidence>
<dbReference type="PRINTS" id="PR00051">
    <property type="entry name" value="DNAA"/>
</dbReference>
<name>A0A0F7XL97_CHLPN</name>
<dbReference type="CDD" id="cd06571">
    <property type="entry name" value="Bac_DnaA_C"/>
    <property type="match status" value="1"/>
</dbReference>
<evidence type="ECO:0000313" key="17">
    <source>
        <dbReference type="EMBL" id="CRI42539.1"/>
    </source>
</evidence>
<evidence type="ECO:0000313" key="18">
    <source>
        <dbReference type="EMBL" id="CRI43662.1"/>
    </source>
</evidence>
<dbReference type="InterPro" id="IPR027417">
    <property type="entry name" value="P-loop_NTPase"/>
</dbReference>
<dbReference type="SMART" id="SM00760">
    <property type="entry name" value="Bac_DnaA_C"/>
    <property type="match status" value="1"/>
</dbReference>
<comment type="similarity">
    <text evidence="1 8 11">Belongs to the DnaA family.</text>
</comment>
<dbReference type="InterPro" id="IPR020591">
    <property type="entry name" value="Chromosome_initiator_DnaA-like"/>
</dbReference>
<dbReference type="HAMAP" id="MF_00377">
    <property type="entry name" value="DnaA_bact"/>
    <property type="match status" value="1"/>
</dbReference>
<reference evidence="23" key="1">
    <citation type="submission" date="2015-05" db="EMBL/GenBank/DDBJ databases">
        <authorList>
            <person name="Rattei Thomas"/>
        </authorList>
    </citation>
    <scope>NUCLEOTIDE SEQUENCE</scope>
    <source>
        <strain evidence="14">CV15</strain>
        <strain evidence="15">CWL029c</strain>
        <strain evidence="17">DC9</strain>
        <strain evidence="16">GiD</strain>
        <strain evidence="18">H12</strain>
        <strain evidence="19">MUL2216</strain>
        <strain evidence="20">Panola</strain>
        <strain evidence="22">PB1</strain>
        <strain evidence="21">U1271</strain>
        <strain evidence="23">UZG1</strain>
        <strain evidence="24">Wien2</strain>
        <strain evidence="25">YK41</strain>
    </source>
</reference>
<dbReference type="EMBL" id="LN849039">
    <property type="protein sequence ID" value="CRI73075.1"/>
    <property type="molecule type" value="Genomic_DNA"/>
</dbReference>
<evidence type="ECO:0000313" key="20">
    <source>
        <dbReference type="EMBL" id="CRI47033.1"/>
    </source>
</evidence>
<sequence length="467" mass="53222">MGWVDCIWESFINKESGMLTCNECTTWEQFLNYVKTRCSKTAFENWISPIQVLEETQEKIRLEVPNIFVQNYLLDNYKRDLCSFVPLDVHGEPALEFVVAEHKKPSAPVASQKESNEGISEVFEETKDFELKLNLSYRFDNFIEGPSNQFVKSAAVGIAGKPGRSYNPLFIHGGVGLGKTHLLHAVGHYVREHHKNLRIHCITTEAFINDLVYHLKSKSVDKMKNFYRSLDLLLVDDIQFLQNRQNFEEEFCNTFETLINLSKQIVITSDKPPSQLKLSERIIARMEWGLVAHVGIPDLETRVAILQHKAEQKGLLIPNEMAFYIADHIYGNVRQLEGAINKLTAYCRLFGKSLTETTVRETLKELFRSPTKQKISVETILKSVATVFQVKLNDLKGNSRSKDLVLARQIAMYLAKTLITDSLVAIGAAFGKTHSTVLYACKTIEHKLQNDETLKRQVNLCKNHIVG</sequence>
<dbReference type="FunFam" id="3.40.50.300:FF:000668">
    <property type="entry name" value="Chromosomal replication initiator protein DnaA"/>
    <property type="match status" value="1"/>
</dbReference>
<dbReference type="NCBIfam" id="TIGR00362">
    <property type="entry name" value="DnaA"/>
    <property type="match status" value="1"/>
</dbReference>
<dbReference type="GO" id="GO:0003688">
    <property type="term" value="F:DNA replication origin binding"/>
    <property type="evidence" value="ECO:0007669"/>
    <property type="project" value="UniProtKB-UniRule"/>
</dbReference>
<dbReference type="EMBL" id="LN846998">
    <property type="protein sequence ID" value="CRI38040.1"/>
    <property type="molecule type" value="Genomic_DNA"/>
</dbReference>
<dbReference type="PATRIC" id="fig|83558.13.peg.452"/>
<feature type="region of interest" description="Domain IV, binds dsDNA" evidence="8">
    <location>
        <begin position="348"/>
        <end position="467"/>
    </location>
</feature>
<dbReference type="InterPro" id="IPR003593">
    <property type="entry name" value="AAA+_ATPase"/>
</dbReference>
<dbReference type="Gene3D" id="3.40.50.300">
    <property type="entry name" value="P-loop containing nucleotide triphosphate hydrolases"/>
    <property type="match status" value="1"/>
</dbReference>
<dbReference type="InterPro" id="IPR010921">
    <property type="entry name" value="Trp_repressor/repl_initiator"/>
</dbReference>
<dbReference type="InterPro" id="IPR024633">
    <property type="entry name" value="DnaA_N_dom"/>
</dbReference>
<organism evidence="23">
    <name type="scientific">Chlamydia pneumoniae</name>
    <name type="common">Chlamydophila pneumoniae</name>
    <dbReference type="NCBI Taxonomy" id="83558"/>
    <lineage>
        <taxon>Bacteria</taxon>
        <taxon>Pseudomonadati</taxon>
        <taxon>Chlamydiota</taxon>
        <taxon>Chlamydiia</taxon>
        <taxon>Chlamydiales</taxon>
        <taxon>Chlamydiaceae</taxon>
        <taxon>Chlamydia/Chlamydophila group</taxon>
        <taxon>Chlamydia</taxon>
    </lineage>
</organism>
<keyword evidence="4 8" id="KW-0547">Nucleotide-binding</keyword>
<dbReference type="EMBL" id="LN847232">
    <property type="protein sequence ID" value="CRI47033.1"/>
    <property type="molecule type" value="Genomic_DNA"/>
</dbReference>
<feature type="domain" description="AAA+ ATPase" evidence="12">
    <location>
        <begin position="165"/>
        <end position="300"/>
    </location>
</feature>
<keyword evidence="5 8" id="KW-0067">ATP-binding</keyword>
<dbReference type="EMBL" id="LN847254">
    <property type="protein sequence ID" value="CRI52894.1"/>
    <property type="molecule type" value="Genomic_DNA"/>
</dbReference>
<keyword evidence="3 8" id="KW-0235">DNA replication</keyword>
<dbReference type="EMBL" id="LN847179">
    <property type="protein sequence ID" value="CRI43662.1"/>
    <property type="molecule type" value="Genomic_DNA"/>
</dbReference>
<evidence type="ECO:0000313" key="25">
    <source>
        <dbReference type="EMBL" id="CRI73075.1"/>
    </source>
</evidence>
<evidence type="ECO:0000313" key="19">
    <source>
        <dbReference type="EMBL" id="CRI45903.1"/>
    </source>
</evidence>
<feature type="binding site" evidence="8">
    <location>
        <position position="178"/>
    </location>
    <ligand>
        <name>ATP</name>
        <dbReference type="ChEBI" id="CHEBI:30616"/>
    </ligand>
</feature>
<proteinExistence type="inferred from homology"/>
<dbReference type="EMBL" id="LN847226">
    <property type="protein sequence ID" value="CRI45903.1"/>
    <property type="molecule type" value="Genomic_DNA"/>
</dbReference>
<dbReference type="AlphaFoldDB" id="A0A0F7XL97"/>
<evidence type="ECO:0000256" key="5">
    <source>
        <dbReference type="ARBA" id="ARBA00022840"/>
    </source>
</evidence>
<dbReference type="Pfam" id="PF08299">
    <property type="entry name" value="Bac_DnaA_C"/>
    <property type="match status" value="1"/>
</dbReference>
<comment type="subunit">
    <text evidence="8">Oligomerizes as a right-handed, spiral filament on DNA at oriC.</text>
</comment>
<dbReference type="GO" id="GO:0006270">
    <property type="term" value="P:DNA replication initiation"/>
    <property type="evidence" value="ECO:0007669"/>
    <property type="project" value="UniProtKB-UniRule"/>
</dbReference>
<accession>A0A0F7XL97</accession>
<feature type="region of interest" description="Domain I, interacts with DnaA modulators" evidence="8">
    <location>
        <begin position="1"/>
        <end position="106"/>
    </location>
</feature>
<keyword evidence="2 8" id="KW-0963">Cytoplasm</keyword>
<comment type="function">
    <text evidence="8 10">Plays an essential role in the initiation and regulation of chromosomal replication. ATP-DnaA binds to the origin of replication (oriC) to initiate formation of the DNA replication initiation complex once per cell cycle. Binds the DnaA box (a 9 base pair repeat at the origin) and separates the double-stranded (ds)DNA. Forms a right-handed helical filament on oriC DNA; dsDNA binds to the exterior of the filament while single-stranded (ss)DNA is stabiized in the filament's interior. The ATP-DnaA-oriC complex binds and stabilizes one strand of the AT-rich DNA unwinding element (DUE), permitting loading of DNA polymerase. After initiation quickly degrades to an ADP-DnaA complex that is not apt for DNA replication. Binds acidic phospholipids.</text>
</comment>
<feature type="binding site" evidence="8">
    <location>
        <position position="180"/>
    </location>
    <ligand>
        <name>ATP</name>
        <dbReference type="ChEBI" id="CHEBI:30616"/>
    </ligand>
</feature>
<dbReference type="Pfam" id="PF11638">
    <property type="entry name" value="DnaA_N"/>
    <property type="match status" value="1"/>
</dbReference>
<evidence type="ECO:0000256" key="1">
    <source>
        <dbReference type="ARBA" id="ARBA00006583"/>
    </source>
</evidence>
<dbReference type="EMBL" id="LN847240">
    <property type="protein sequence ID" value="CRI50457.1"/>
    <property type="molecule type" value="Genomic_DNA"/>
</dbReference>
<dbReference type="GO" id="GO:0005886">
    <property type="term" value="C:plasma membrane"/>
    <property type="evidence" value="ECO:0007669"/>
    <property type="project" value="TreeGrafter"/>
</dbReference>
<dbReference type="GO" id="GO:0006275">
    <property type="term" value="P:regulation of DNA replication"/>
    <property type="evidence" value="ECO:0007669"/>
    <property type="project" value="UniProtKB-UniRule"/>
</dbReference>
<dbReference type="Pfam" id="PF00308">
    <property type="entry name" value="Bac_DnaA"/>
    <property type="match status" value="1"/>
</dbReference>
<keyword evidence="6 8" id="KW-0446">Lipid-binding</keyword>
<evidence type="ECO:0000259" key="12">
    <source>
        <dbReference type="SMART" id="SM00382"/>
    </source>
</evidence>
<comment type="caution">
    <text evidence="8">Lacks conserved residue(s) required for the propagation of feature annotation.</text>
</comment>